<feature type="transmembrane region" description="Helical" evidence="9">
    <location>
        <begin position="482"/>
        <end position="502"/>
    </location>
</feature>
<dbReference type="PANTHER" id="PTHR32024:SF2">
    <property type="entry name" value="TRK SYSTEM POTASSIUM UPTAKE PROTEIN TRKG-RELATED"/>
    <property type="match status" value="1"/>
</dbReference>
<dbReference type="GO" id="GO:0030001">
    <property type="term" value="P:metal ion transport"/>
    <property type="evidence" value="ECO:0007669"/>
    <property type="project" value="UniProtKB-ARBA"/>
</dbReference>
<dbReference type="PANTHER" id="PTHR32024">
    <property type="entry name" value="TRK SYSTEM POTASSIUM UPTAKE PROTEIN TRKG-RELATED"/>
    <property type="match status" value="1"/>
</dbReference>
<evidence type="ECO:0000256" key="6">
    <source>
        <dbReference type="ARBA" id="ARBA00022989"/>
    </source>
</evidence>
<feature type="transmembrane region" description="Helical" evidence="9">
    <location>
        <begin position="48"/>
        <end position="68"/>
    </location>
</feature>
<comment type="subcellular location">
    <subcellularLocation>
        <location evidence="1">Cell membrane</location>
        <topology evidence="1">Multi-pass membrane protein</topology>
    </subcellularLocation>
</comment>
<protein>
    <recommendedName>
        <fullName evidence="12">Cation transporter</fullName>
    </recommendedName>
</protein>
<keyword evidence="6 9" id="KW-1133">Transmembrane helix</keyword>
<evidence type="ECO:0000313" key="11">
    <source>
        <dbReference type="Proteomes" id="UP000051096"/>
    </source>
</evidence>
<sequence length="509" mass="56184">MMHRRRYSTIQVVLSTCGSLFVVLGVFLLIPLVVALLDGEFHNGFTTLFAFLLPSALAFVIGGLCRSLSPAQAPSSVQAMLICSLAWLGFSAIGGLPFVISLHASYLDGFFEAMSGFTTTGITMFTGLDYMPKSILFWRSLTQWIGGLGILTFFLFVTYRVAGGHRLFGAETHKIGMERPVPGMTHTLRILWSIYTGFTALVLVALWCGGMSFFDSLCHSFTALSTGGFSPHDASIEYYRMSGYALAGWIEYVLIGGMLMGGTNFLIHYRVLRGKVHALFDNTEMRWWWSLIILLFLAIFLERMIKLGVLENLFVSGDFTWQQIEVNIRTVLFQVVAIITTTGFSTQDIAGSFFGQVARQLFLVMMVIGGCVGSTGGGLKVLRVSILVSLIRRELFRLRTPAASVSTVMIDGKPIEANEIYRVSGLFFAWVAFLMIGGLVTAFLSHFDAYQSFSGMFSALGNIGPCYIPTPAMGQLHPLTKVVYIIGMLAGRLEILPVLLLFSRRAWRS</sequence>
<reference evidence="10 11" key="1">
    <citation type="journal article" date="2015" name="Microbiome">
        <title>Genomic resolution of linkages in carbon, nitrogen, and sulfur cycling among widespread estuary sediment bacteria.</title>
        <authorList>
            <person name="Baker B.J."/>
            <person name="Lazar C.S."/>
            <person name="Teske A.P."/>
            <person name="Dick G.J."/>
        </authorList>
    </citation>
    <scope>NUCLEOTIDE SEQUENCE [LARGE SCALE GENOMIC DNA]</scope>
    <source>
        <strain evidence="10">SM23_60</strain>
    </source>
</reference>
<dbReference type="Proteomes" id="UP000051096">
    <property type="component" value="Unassembled WGS sequence"/>
</dbReference>
<evidence type="ECO:0000313" key="10">
    <source>
        <dbReference type="EMBL" id="KPK72755.1"/>
    </source>
</evidence>
<feature type="transmembrane region" description="Helical" evidence="9">
    <location>
        <begin position="287"/>
        <end position="305"/>
    </location>
</feature>
<feature type="transmembrane region" description="Helical" evidence="9">
    <location>
        <begin position="357"/>
        <end position="382"/>
    </location>
</feature>
<dbReference type="Pfam" id="PF02386">
    <property type="entry name" value="TrkH"/>
    <property type="match status" value="1"/>
</dbReference>
<keyword evidence="3" id="KW-0813">Transport</keyword>
<evidence type="ECO:0000256" key="3">
    <source>
        <dbReference type="ARBA" id="ARBA00022448"/>
    </source>
</evidence>
<comment type="similarity">
    <text evidence="2">Belongs to the TrkH potassium transport family.</text>
</comment>
<dbReference type="EMBL" id="LJUO01000023">
    <property type="protein sequence ID" value="KPK72755.1"/>
    <property type="molecule type" value="Genomic_DNA"/>
</dbReference>
<keyword evidence="8 9" id="KW-0472">Membrane</keyword>
<dbReference type="GO" id="GO:0008324">
    <property type="term" value="F:monoatomic cation transmembrane transporter activity"/>
    <property type="evidence" value="ECO:0007669"/>
    <property type="project" value="InterPro"/>
</dbReference>
<comment type="caution">
    <text evidence="10">The sequence shown here is derived from an EMBL/GenBank/DDBJ whole genome shotgun (WGS) entry which is preliminary data.</text>
</comment>
<dbReference type="AlphaFoldDB" id="A0A0S8GI73"/>
<evidence type="ECO:0000256" key="2">
    <source>
        <dbReference type="ARBA" id="ARBA00009137"/>
    </source>
</evidence>
<feature type="transmembrane region" description="Helical" evidence="9">
    <location>
        <begin position="143"/>
        <end position="162"/>
    </location>
</feature>
<keyword evidence="4" id="KW-1003">Cell membrane</keyword>
<evidence type="ECO:0000256" key="5">
    <source>
        <dbReference type="ARBA" id="ARBA00022692"/>
    </source>
</evidence>
<evidence type="ECO:0000256" key="8">
    <source>
        <dbReference type="ARBA" id="ARBA00023136"/>
    </source>
</evidence>
<accession>A0A0S8GI73</accession>
<dbReference type="GO" id="GO:0005886">
    <property type="term" value="C:plasma membrane"/>
    <property type="evidence" value="ECO:0007669"/>
    <property type="project" value="UniProtKB-SubCell"/>
</dbReference>
<evidence type="ECO:0000256" key="1">
    <source>
        <dbReference type="ARBA" id="ARBA00004651"/>
    </source>
</evidence>
<keyword evidence="7" id="KW-0406">Ion transport</keyword>
<evidence type="ECO:0000256" key="7">
    <source>
        <dbReference type="ARBA" id="ARBA00023065"/>
    </source>
</evidence>
<feature type="transmembrane region" description="Helical" evidence="9">
    <location>
        <begin position="426"/>
        <end position="447"/>
    </location>
</feature>
<dbReference type="PATRIC" id="fig|1703780.3.peg.1533"/>
<feature type="transmembrane region" description="Helical" evidence="9">
    <location>
        <begin position="190"/>
        <end position="214"/>
    </location>
</feature>
<feature type="transmembrane region" description="Helical" evidence="9">
    <location>
        <begin position="80"/>
        <end position="104"/>
    </location>
</feature>
<evidence type="ECO:0000256" key="9">
    <source>
        <dbReference type="SAM" id="Phobius"/>
    </source>
</evidence>
<gene>
    <name evidence="10" type="ORF">AMJ87_03850</name>
</gene>
<feature type="transmembrane region" description="Helical" evidence="9">
    <location>
        <begin position="12"/>
        <end position="36"/>
    </location>
</feature>
<keyword evidence="5 9" id="KW-0812">Transmembrane</keyword>
<evidence type="ECO:0008006" key="12">
    <source>
        <dbReference type="Google" id="ProtNLM"/>
    </source>
</evidence>
<organism evidence="10 11">
    <name type="scientific">candidate division WOR_3 bacterium SM23_60</name>
    <dbReference type="NCBI Taxonomy" id="1703780"/>
    <lineage>
        <taxon>Bacteria</taxon>
        <taxon>Bacteria division WOR-3</taxon>
    </lineage>
</organism>
<dbReference type="InterPro" id="IPR003445">
    <property type="entry name" value="Cat_transpt"/>
</dbReference>
<evidence type="ECO:0000256" key="4">
    <source>
        <dbReference type="ARBA" id="ARBA00022475"/>
    </source>
</evidence>
<name>A0A0S8GI73_UNCW3</name>
<proteinExistence type="inferred from homology"/>
<feature type="transmembrane region" description="Helical" evidence="9">
    <location>
        <begin position="244"/>
        <end position="267"/>
    </location>
</feature>